<evidence type="ECO:0000256" key="2">
    <source>
        <dbReference type="ARBA" id="ARBA00022771"/>
    </source>
</evidence>
<keyword evidence="3" id="KW-0862">Zinc</keyword>
<evidence type="ECO:0000256" key="5">
    <source>
        <dbReference type="SAM" id="Phobius"/>
    </source>
</evidence>
<feature type="compositionally biased region" description="Low complexity" evidence="4">
    <location>
        <begin position="50"/>
        <end position="88"/>
    </location>
</feature>
<evidence type="ECO:0000259" key="6">
    <source>
        <dbReference type="PROSITE" id="PS51292"/>
    </source>
</evidence>
<dbReference type="Proteomes" id="UP000053890">
    <property type="component" value="Unassembled WGS sequence"/>
</dbReference>
<keyword evidence="5" id="KW-1133">Transmembrane helix</keyword>
<dbReference type="STRING" id="578459.A0A0P9EJ30"/>
<keyword evidence="5" id="KW-0812">Transmembrane</keyword>
<keyword evidence="2" id="KW-0863">Zinc-finger</keyword>
<evidence type="ECO:0000256" key="4">
    <source>
        <dbReference type="SAM" id="MobiDB-lite"/>
    </source>
</evidence>
<dbReference type="Gene3D" id="3.30.40.10">
    <property type="entry name" value="Zinc/RING finger domain, C3HC4 (zinc finger)"/>
    <property type="match status" value="1"/>
</dbReference>
<gene>
    <name evidence="7" type="ORF">RHOBADRAFT_54729</name>
</gene>
<dbReference type="EMBL" id="KQ474082">
    <property type="protein sequence ID" value="KPV73510.1"/>
    <property type="molecule type" value="Genomic_DNA"/>
</dbReference>
<dbReference type="GeneID" id="28977919"/>
<dbReference type="SMART" id="SM00744">
    <property type="entry name" value="RINGv"/>
    <property type="match status" value="1"/>
</dbReference>
<feature type="compositionally biased region" description="Low complexity" evidence="4">
    <location>
        <begin position="1"/>
        <end position="15"/>
    </location>
</feature>
<keyword evidence="1" id="KW-0479">Metal-binding</keyword>
<evidence type="ECO:0000313" key="8">
    <source>
        <dbReference type="Proteomes" id="UP000053890"/>
    </source>
</evidence>
<feature type="compositionally biased region" description="Pro residues" evidence="4">
    <location>
        <begin position="16"/>
        <end position="25"/>
    </location>
</feature>
<dbReference type="CDD" id="cd16495">
    <property type="entry name" value="RING_CH-C4HC3_MARCH"/>
    <property type="match status" value="1"/>
</dbReference>
<accession>A0A0P9EJ30</accession>
<dbReference type="RefSeq" id="XP_018269559.1">
    <property type="nucleotide sequence ID" value="XM_018417471.1"/>
</dbReference>
<evidence type="ECO:0000256" key="3">
    <source>
        <dbReference type="ARBA" id="ARBA00022833"/>
    </source>
</evidence>
<dbReference type="GO" id="GO:0008270">
    <property type="term" value="F:zinc ion binding"/>
    <property type="evidence" value="ECO:0007669"/>
    <property type="project" value="UniProtKB-KW"/>
</dbReference>
<dbReference type="AlphaFoldDB" id="A0A0P9EJ30"/>
<feature type="transmembrane region" description="Helical" evidence="5">
    <location>
        <begin position="171"/>
        <end position="192"/>
    </location>
</feature>
<dbReference type="OrthoDB" id="264354at2759"/>
<feature type="region of interest" description="Disordered" evidence="4">
    <location>
        <begin position="1"/>
        <end position="93"/>
    </location>
</feature>
<dbReference type="SUPFAM" id="SSF57850">
    <property type="entry name" value="RING/U-box"/>
    <property type="match status" value="1"/>
</dbReference>
<proteinExistence type="predicted"/>
<evidence type="ECO:0000256" key="1">
    <source>
        <dbReference type="ARBA" id="ARBA00022723"/>
    </source>
</evidence>
<dbReference type="PROSITE" id="PS51292">
    <property type="entry name" value="ZF_RING_CH"/>
    <property type="match status" value="1"/>
</dbReference>
<name>A0A0P9EJ30_RHOGW</name>
<reference evidence="7 8" key="1">
    <citation type="journal article" date="2015" name="Front. Microbiol.">
        <title>Genome sequence of the plant growth promoting endophytic yeast Rhodotorula graminis WP1.</title>
        <authorList>
            <person name="Firrincieli A."/>
            <person name="Otillar R."/>
            <person name="Salamov A."/>
            <person name="Schmutz J."/>
            <person name="Khan Z."/>
            <person name="Redman R.S."/>
            <person name="Fleck N.D."/>
            <person name="Lindquist E."/>
            <person name="Grigoriev I.V."/>
            <person name="Doty S.L."/>
        </authorList>
    </citation>
    <scope>NUCLEOTIDE SEQUENCE [LARGE SCALE GENOMIC DNA]</scope>
    <source>
        <strain evidence="7 8">WP1</strain>
    </source>
</reference>
<dbReference type="OMA" id="QCGARYR"/>
<dbReference type="PANTHER" id="PTHR46347:SF1">
    <property type="entry name" value="RING_FYVE_PHD ZINC FINGER SUPERFAMILY PROTEIN"/>
    <property type="match status" value="1"/>
</dbReference>
<protein>
    <recommendedName>
        <fullName evidence="6">RING-CH-type domain-containing protein</fullName>
    </recommendedName>
</protein>
<dbReference type="InterPro" id="IPR013083">
    <property type="entry name" value="Znf_RING/FYVE/PHD"/>
</dbReference>
<organism evidence="7 8">
    <name type="scientific">Rhodotorula graminis (strain WP1)</name>
    <dbReference type="NCBI Taxonomy" id="578459"/>
    <lineage>
        <taxon>Eukaryota</taxon>
        <taxon>Fungi</taxon>
        <taxon>Dikarya</taxon>
        <taxon>Basidiomycota</taxon>
        <taxon>Pucciniomycotina</taxon>
        <taxon>Microbotryomycetes</taxon>
        <taxon>Sporidiobolales</taxon>
        <taxon>Sporidiobolaceae</taxon>
        <taxon>Rhodotorula</taxon>
    </lineage>
</organism>
<keyword evidence="5" id="KW-0472">Membrane</keyword>
<evidence type="ECO:0000313" key="7">
    <source>
        <dbReference type="EMBL" id="KPV73510.1"/>
    </source>
</evidence>
<feature type="domain" description="RING-CH-type" evidence="6">
    <location>
        <begin position="92"/>
        <end position="159"/>
    </location>
</feature>
<sequence>MLPDCAQTAQAAQAPAVPPPTPALPPSSILASSAPPPPRTAGSLVGTSIPTSSTDSAPAPSSSPPTLTTPAAPADAAALAPRASSSSPEVPPTSLDHRVCRICFGDDDDSGELGRLLAPCLCRGTARYVHQDCLRSWREADKLNSFYVCGQCGARYRFRQTAVTRLLGRRFATVVIGVVIMLLSSFLTGFFADPLMRLANEDALDPQTGQLPFHYYDDVHALADAVRETTSTVGYLVGDCTWSSPRELVRSHLRTTVFLEDGIGEVKEVSYDSRAASTGCGDRWAVRGEGEKWGQDDRVRREDWATRALLHLVKGATTAAWGWAFACRTLRLVAVGLACAHYMRWTWARGRAVPDIPGLVWCLDADVFKWNRRQIKQARVRGQLFSTRQLFSVVSTVPLVYRSARIAHSAAGALVKRALAGVEDLVLDLDGEAALDIDKQKVD</sequence>
<dbReference type="Pfam" id="PF12906">
    <property type="entry name" value="RINGv"/>
    <property type="match status" value="1"/>
</dbReference>
<keyword evidence="8" id="KW-1185">Reference proteome</keyword>
<dbReference type="InterPro" id="IPR011016">
    <property type="entry name" value="Znf_RING-CH"/>
</dbReference>
<dbReference type="PANTHER" id="PTHR46347">
    <property type="entry name" value="RING/FYVE/PHD ZINC FINGER SUPERFAMILY PROTEIN"/>
    <property type="match status" value="1"/>
</dbReference>